<accession>A0A7X9IJI8</accession>
<dbReference type="EMBL" id="JAAZON010000369">
    <property type="protein sequence ID" value="NMC63163.1"/>
    <property type="molecule type" value="Genomic_DNA"/>
</dbReference>
<reference evidence="1 2" key="1">
    <citation type="journal article" date="2020" name="Biotechnol. Biofuels">
        <title>New insights from the biogas microbiome by comprehensive genome-resolved metagenomics of nearly 1600 species originating from multiple anaerobic digesters.</title>
        <authorList>
            <person name="Campanaro S."/>
            <person name="Treu L."/>
            <person name="Rodriguez-R L.M."/>
            <person name="Kovalovszki A."/>
            <person name="Ziels R.M."/>
            <person name="Maus I."/>
            <person name="Zhu X."/>
            <person name="Kougias P.G."/>
            <person name="Basile A."/>
            <person name="Luo G."/>
            <person name="Schluter A."/>
            <person name="Konstantinidis K.T."/>
            <person name="Angelidaki I."/>
        </authorList>
    </citation>
    <scope>NUCLEOTIDE SEQUENCE [LARGE SCALE GENOMIC DNA]</scope>
    <source>
        <strain evidence="1">AS27yjCOA_65</strain>
    </source>
</reference>
<name>A0A7X9IJI8_9DELT</name>
<dbReference type="AlphaFoldDB" id="A0A7X9IJI8"/>
<proteinExistence type="predicted"/>
<organism evidence="1 2">
    <name type="scientific">SAR324 cluster bacterium</name>
    <dbReference type="NCBI Taxonomy" id="2024889"/>
    <lineage>
        <taxon>Bacteria</taxon>
        <taxon>Deltaproteobacteria</taxon>
        <taxon>SAR324 cluster</taxon>
    </lineage>
</organism>
<dbReference type="Proteomes" id="UP000524246">
    <property type="component" value="Unassembled WGS sequence"/>
</dbReference>
<protein>
    <submittedName>
        <fullName evidence="1">Uncharacterized protein</fullName>
    </submittedName>
</protein>
<sequence length="69" mass="7194">MLLRAIVFKGGAKVQGMAATLLRATIAALLDSSCKELHYPVVNLVLIADVSTVLASGDRATIIALVSKN</sequence>
<comment type="caution">
    <text evidence="1">The sequence shown here is derived from an EMBL/GenBank/DDBJ whole genome shotgun (WGS) entry which is preliminary data.</text>
</comment>
<evidence type="ECO:0000313" key="2">
    <source>
        <dbReference type="Proteomes" id="UP000524246"/>
    </source>
</evidence>
<evidence type="ECO:0000313" key="1">
    <source>
        <dbReference type="EMBL" id="NMC63163.1"/>
    </source>
</evidence>
<gene>
    <name evidence="1" type="ORF">GYA55_08335</name>
</gene>